<feature type="transmembrane region" description="Helical" evidence="1">
    <location>
        <begin position="12"/>
        <end position="30"/>
    </location>
</feature>
<keyword evidence="1" id="KW-0472">Membrane</keyword>
<keyword evidence="1" id="KW-1133">Transmembrane helix</keyword>
<accession>A0AAV4V2V5</accession>
<evidence type="ECO:0000313" key="3">
    <source>
        <dbReference type="Proteomes" id="UP001054945"/>
    </source>
</evidence>
<evidence type="ECO:0000256" key="1">
    <source>
        <dbReference type="SAM" id="Phobius"/>
    </source>
</evidence>
<comment type="caution">
    <text evidence="2">The sequence shown here is derived from an EMBL/GenBank/DDBJ whole genome shotgun (WGS) entry which is preliminary data.</text>
</comment>
<feature type="transmembrane region" description="Helical" evidence="1">
    <location>
        <begin position="80"/>
        <end position="99"/>
    </location>
</feature>
<evidence type="ECO:0000313" key="2">
    <source>
        <dbReference type="EMBL" id="GIY63900.1"/>
    </source>
</evidence>
<dbReference type="Proteomes" id="UP001054945">
    <property type="component" value="Unassembled WGS sequence"/>
</dbReference>
<dbReference type="EMBL" id="BPLR01013800">
    <property type="protein sequence ID" value="GIY63900.1"/>
    <property type="molecule type" value="Genomic_DNA"/>
</dbReference>
<keyword evidence="3" id="KW-1185">Reference proteome</keyword>
<organism evidence="2 3">
    <name type="scientific">Caerostris extrusa</name>
    <name type="common">Bark spider</name>
    <name type="synonym">Caerostris bankana</name>
    <dbReference type="NCBI Taxonomy" id="172846"/>
    <lineage>
        <taxon>Eukaryota</taxon>
        <taxon>Metazoa</taxon>
        <taxon>Ecdysozoa</taxon>
        <taxon>Arthropoda</taxon>
        <taxon>Chelicerata</taxon>
        <taxon>Arachnida</taxon>
        <taxon>Araneae</taxon>
        <taxon>Araneomorphae</taxon>
        <taxon>Entelegynae</taxon>
        <taxon>Araneoidea</taxon>
        <taxon>Araneidae</taxon>
        <taxon>Caerostris</taxon>
    </lineage>
</organism>
<keyword evidence="1" id="KW-0812">Transmembrane</keyword>
<sequence length="103" mass="11581">MISSYGDRSQTTRIISAYLFIICVAAANALPPNCSSYSGEHTLNFYTCQSNIKRYAHRNGAIKLYYTCRQIHRRDVISKLFFYSFAASLCSMLALHPAVENGS</sequence>
<proteinExistence type="predicted"/>
<gene>
    <name evidence="2" type="ORF">CEXT_606201</name>
</gene>
<dbReference type="AlphaFoldDB" id="A0AAV4V2V5"/>
<protein>
    <submittedName>
        <fullName evidence="2">Uncharacterized protein</fullName>
    </submittedName>
</protein>
<reference evidence="2 3" key="1">
    <citation type="submission" date="2021-06" db="EMBL/GenBank/DDBJ databases">
        <title>Caerostris extrusa draft genome.</title>
        <authorList>
            <person name="Kono N."/>
            <person name="Arakawa K."/>
        </authorList>
    </citation>
    <scope>NUCLEOTIDE SEQUENCE [LARGE SCALE GENOMIC DNA]</scope>
</reference>
<name>A0AAV4V2V5_CAEEX</name>